<feature type="domain" description="ABC transmembrane type-1" evidence="8">
    <location>
        <begin position="113"/>
        <end position="307"/>
    </location>
</feature>
<dbReference type="InterPro" id="IPR035906">
    <property type="entry name" value="MetI-like_sf"/>
</dbReference>
<feature type="transmembrane region" description="Helical" evidence="7">
    <location>
        <begin position="152"/>
        <end position="177"/>
    </location>
</feature>
<dbReference type="AlphaFoldDB" id="A0ABD5NW04"/>
<evidence type="ECO:0000256" key="2">
    <source>
        <dbReference type="ARBA" id="ARBA00022448"/>
    </source>
</evidence>
<feature type="transmembrane region" description="Helical" evidence="7">
    <location>
        <begin position="117"/>
        <end position="140"/>
    </location>
</feature>
<keyword evidence="6 7" id="KW-0472">Membrane</keyword>
<dbReference type="GO" id="GO:0005886">
    <property type="term" value="C:plasma membrane"/>
    <property type="evidence" value="ECO:0007669"/>
    <property type="project" value="UniProtKB-SubCell"/>
</dbReference>
<sequence>MSLYRRIGRRIALGAVAGWAVLTIVFLLLTQTRDTNLGGLIGGAMIGAAFAGKSPEEMATQRDEIRRQYLAERNLDGPFLENYVHWMVDMVTLRWGHSIETGDLVTSLVFESVLRTAAYVLPAMVLAVTIGITLGVYAALRRGSRGETAGRLTTYLLFGLPNFWIGSLVLVLLGIPVSVGDGSVLSEHLLPVALLTTTLLAGQVSYARSESMEYVSAAFVKLLRAKGASDWRVARHVLRTAAIPLISLFFTEMLAVLVLSVFVLEYLFGIDGFGMVLYDAVNARDLPVVLGCTLVVIVVGVLGNVVQDVGYSVLDPRVDTGSRR</sequence>
<keyword evidence="4 7" id="KW-0812">Transmembrane</keyword>
<dbReference type="Pfam" id="PF00528">
    <property type="entry name" value="BPD_transp_1"/>
    <property type="match status" value="1"/>
</dbReference>
<dbReference type="InterPro" id="IPR000515">
    <property type="entry name" value="MetI-like"/>
</dbReference>
<evidence type="ECO:0000256" key="7">
    <source>
        <dbReference type="RuleBase" id="RU363032"/>
    </source>
</evidence>
<dbReference type="PANTHER" id="PTHR30465:SF0">
    <property type="entry name" value="OLIGOPEPTIDE TRANSPORT SYSTEM PERMEASE PROTEIN APPB"/>
    <property type="match status" value="1"/>
</dbReference>
<evidence type="ECO:0000256" key="3">
    <source>
        <dbReference type="ARBA" id="ARBA00022475"/>
    </source>
</evidence>
<feature type="transmembrane region" description="Helical" evidence="7">
    <location>
        <begin position="189"/>
        <end position="207"/>
    </location>
</feature>
<feature type="transmembrane region" description="Helical" evidence="7">
    <location>
        <begin position="288"/>
        <end position="314"/>
    </location>
</feature>
<evidence type="ECO:0000259" key="8">
    <source>
        <dbReference type="PROSITE" id="PS50928"/>
    </source>
</evidence>
<evidence type="ECO:0000256" key="4">
    <source>
        <dbReference type="ARBA" id="ARBA00022692"/>
    </source>
</evidence>
<dbReference type="Proteomes" id="UP001595821">
    <property type="component" value="Unassembled WGS sequence"/>
</dbReference>
<keyword evidence="2 7" id="KW-0813">Transport</keyword>
<evidence type="ECO:0000256" key="1">
    <source>
        <dbReference type="ARBA" id="ARBA00004651"/>
    </source>
</evidence>
<evidence type="ECO:0000256" key="6">
    <source>
        <dbReference type="ARBA" id="ARBA00023136"/>
    </source>
</evidence>
<dbReference type="Gene3D" id="1.10.3720.10">
    <property type="entry name" value="MetI-like"/>
    <property type="match status" value="1"/>
</dbReference>
<dbReference type="RefSeq" id="WP_246967714.1">
    <property type="nucleotide sequence ID" value="NZ_CP095397.1"/>
</dbReference>
<keyword evidence="5 7" id="KW-1133">Transmembrane helix</keyword>
<feature type="transmembrane region" description="Helical" evidence="7">
    <location>
        <begin position="242"/>
        <end position="268"/>
    </location>
</feature>
<dbReference type="CDD" id="cd06261">
    <property type="entry name" value="TM_PBP2"/>
    <property type="match status" value="1"/>
</dbReference>
<dbReference type="SUPFAM" id="SSF161098">
    <property type="entry name" value="MetI-like"/>
    <property type="match status" value="1"/>
</dbReference>
<gene>
    <name evidence="9" type="ORF">ACFOZ7_04495</name>
</gene>
<dbReference type="PROSITE" id="PS50928">
    <property type="entry name" value="ABC_TM1"/>
    <property type="match status" value="1"/>
</dbReference>
<comment type="caution">
    <text evidence="9">The sequence shown here is derived from an EMBL/GenBank/DDBJ whole genome shotgun (WGS) entry which is preliminary data.</text>
</comment>
<proteinExistence type="inferred from homology"/>
<protein>
    <submittedName>
        <fullName evidence="9">ABC transporter permease</fullName>
    </submittedName>
</protein>
<dbReference type="EMBL" id="JBHSDJ010000013">
    <property type="protein sequence ID" value="MFC4246254.1"/>
    <property type="molecule type" value="Genomic_DNA"/>
</dbReference>
<reference evidence="9 10" key="1">
    <citation type="journal article" date="2014" name="Int. J. Syst. Evol. Microbiol.">
        <title>Complete genome sequence of Corynebacterium casei LMG S-19264T (=DSM 44701T), isolated from a smear-ripened cheese.</title>
        <authorList>
            <consortium name="US DOE Joint Genome Institute (JGI-PGF)"/>
            <person name="Walter F."/>
            <person name="Albersmeier A."/>
            <person name="Kalinowski J."/>
            <person name="Ruckert C."/>
        </authorList>
    </citation>
    <scope>NUCLEOTIDE SEQUENCE [LARGE SCALE GENOMIC DNA]</scope>
    <source>
        <strain evidence="9 10">IBRC-M 10912</strain>
    </source>
</reference>
<dbReference type="PANTHER" id="PTHR30465">
    <property type="entry name" value="INNER MEMBRANE ABC TRANSPORTER"/>
    <property type="match status" value="1"/>
</dbReference>
<evidence type="ECO:0000256" key="5">
    <source>
        <dbReference type="ARBA" id="ARBA00022989"/>
    </source>
</evidence>
<evidence type="ECO:0000313" key="9">
    <source>
        <dbReference type="EMBL" id="MFC4246254.1"/>
    </source>
</evidence>
<comment type="subcellular location">
    <subcellularLocation>
        <location evidence="1 7">Cell membrane</location>
        <topology evidence="1 7">Multi-pass membrane protein</topology>
    </subcellularLocation>
</comment>
<organism evidence="9 10">
    <name type="scientific">Natribaculum luteum</name>
    <dbReference type="NCBI Taxonomy" id="1586232"/>
    <lineage>
        <taxon>Archaea</taxon>
        <taxon>Methanobacteriati</taxon>
        <taxon>Methanobacteriota</taxon>
        <taxon>Stenosarchaea group</taxon>
        <taxon>Halobacteria</taxon>
        <taxon>Halobacteriales</taxon>
        <taxon>Natrialbaceae</taxon>
        <taxon>Natribaculum</taxon>
    </lineage>
</organism>
<accession>A0ABD5NW04</accession>
<name>A0ABD5NW04_9EURY</name>
<feature type="transmembrane region" description="Helical" evidence="7">
    <location>
        <begin position="12"/>
        <end position="30"/>
    </location>
</feature>
<comment type="similarity">
    <text evidence="7">Belongs to the binding-protein-dependent transport system permease family.</text>
</comment>
<dbReference type="GeneID" id="71854971"/>
<evidence type="ECO:0000313" key="10">
    <source>
        <dbReference type="Proteomes" id="UP001595821"/>
    </source>
</evidence>
<keyword evidence="3" id="KW-1003">Cell membrane</keyword>